<dbReference type="AlphaFoldDB" id="A0AAV4LPP4"/>
<feature type="compositionally biased region" description="Basic and acidic residues" evidence="1">
    <location>
        <begin position="472"/>
        <end position="503"/>
    </location>
</feature>
<reference evidence="2 3" key="1">
    <citation type="submission" date="2021-06" db="EMBL/GenBank/DDBJ databases">
        <title>Genome sequence of Babesia caballi.</title>
        <authorList>
            <person name="Yamagishi J."/>
            <person name="Kidaka T."/>
            <person name="Ochi A."/>
        </authorList>
    </citation>
    <scope>NUCLEOTIDE SEQUENCE [LARGE SCALE GENOMIC DNA]</scope>
    <source>
        <strain evidence="2">USDA-D6B2</strain>
    </source>
</reference>
<evidence type="ECO:0000256" key="1">
    <source>
        <dbReference type="SAM" id="MobiDB-lite"/>
    </source>
</evidence>
<accession>A0AAV4LPP4</accession>
<name>A0AAV4LPP4_BABCB</name>
<evidence type="ECO:0000313" key="3">
    <source>
        <dbReference type="Proteomes" id="UP001497744"/>
    </source>
</evidence>
<feature type="compositionally biased region" description="Basic and acidic residues" evidence="1">
    <location>
        <begin position="21"/>
        <end position="31"/>
    </location>
</feature>
<dbReference type="RefSeq" id="XP_067713813.1">
    <property type="nucleotide sequence ID" value="XM_067857712.1"/>
</dbReference>
<feature type="region of interest" description="Disordered" evidence="1">
    <location>
        <begin position="425"/>
        <end position="453"/>
    </location>
</feature>
<dbReference type="GO" id="GO:0016740">
    <property type="term" value="F:transferase activity"/>
    <property type="evidence" value="ECO:0007669"/>
    <property type="project" value="UniProtKB-KW"/>
</dbReference>
<feature type="region of interest" description="Disordered" evidence="1">
    <location>
        <begin position="1"/>
        <end position="76"/>
    </location>
</feature>
<feature type="compositionally biased region" description="Basic residues" evidence="1">
    <location>
        <begin position="1"/>
        <end position="20"/>
    </location>
</feature>
<organism evidence="2 3">
    <name type="scientific">Babesia caballi</name>
    <dbReference type="NCBI Taxonomy" id="5871"/>
    <lineage>
        <taxon>Eukaryota</taxon>
        <taxon>Sar</taxon>
        <taxon>Alveolata</taxon>
        <taxon>Apicomplexa</taxon>
        <taxon>Aconoidasida</taxon>
        <taxon>Piroplasmida</taxon>
        <taxon>Babesiidae</taxon>
        <taxon>Babesia</taxon>
    </lineage>
</organism>
<dbReference type="Proteomes" id="UP001497744">
    <property type="component" value="Unassembled WGS sequence"/>
</dbReference>
<feature type="region of interest" description="Disordered" evidence="1">
    <location>
        <begin position="472"/>
        <end position="504"/>
    </location>
</feature>
<gene>
    <name evidence="2" type="ORF">BcabD6B2_11770</name>
</gene>
<comment type="caution">
    <text evidence="2">The sequence shown here is derived from an EMBL/GenBank/DDBJ whole genome shotgun (WGS) entry which is preliminary data.</text>
</comment>
<dbReference type="EMBL" id="BPLF01000001">
    <property type="protein sequence ID" value="GIX61742.1"/>
    <property type="molecule type" value="Genomic_DNA"/>
</dbReference>
<keyword evidence="3" id="KW-1185">Reference proteome</keyword>
<protein>
    <submittedName>
        <fullName evidence="2">FAD:protein FMN transferase</fullName>
    </submittedName>
</protein>
<evidence type="ECO:0000313" key="2">
    <source>
        <dbReference type="EMBL" id="GIX61742.1"/>
    </source>
</evidence>
<proteinExistence type="predicted"/>
<dbReference type="GeneID" id="94193225"/>
<keyword evidence="2" id="KW-0808">Transferase</keyword>
<feature type="compositionally biased region" description="Basic residues" evidence="1">
    <location>
        <begin position="32"/>
        <end position="43"/>
    </location>
</feature>
<sequence length="522" mass="57993">MKKGVTKRPSRQRQRQPQKKRVVEGARSTEARRRRLAKQHIGVRRVSDHGGRQQRKGQRQRLELASNDKLQKKRTGEVYQDAAVAAGQFEPRRPQQMKRALLIKVGREHVEERHQRRAIEDEQGRHHRYQHEQVHHVGAEALRQRDFLSDAEGGHPHEVAVGGLPAPEAHAVGRTPDGGVHQGAPHTSKQAEPQRLVDVAGLGVQLVGRVGQEEHERPHELRHADTCRHRRRAAEDRTLVEHVLPNHLVRFQNTRTGLAYATALQGTASLVHALPAAEHGKGSAARLQRLKHAPVLVRHLDVHVNSSVVLALVEVQELAQALGGVPQVVHDGDRLGADAGRPLDKVLEGVQRGGAFEHQREVLHARVIGEMVAQEVALEQREQQGERHDAEVQQPRSAGGVLGVLRYAPVDSVVHVLEVQKALSQRVRGTDDEPPPPRPTRQVAGPVEAEGPAEVPDHVRARNVRMGDANGEYHRHGADHEREETEVERGADPGDVGMHETPHGIRNSTRKVIGRVPSLLRF</sequence>